<dbReference type="Proteomes" id="UP001652542">
    <property type="component" value="Unassembled WGS sequence"/>
</dbReference>
<proteinExistence type="predicted"/>
<gene>
    <name evidence="1" type="ORF">OEW28_18790</name>
</gene>
<comment type="caution">
    <text evidence="1">The sequence shown here is derived from an EMBL/GenBank/DDBJ whole genome shotgun (WGS) entry which is preliminary data.</text>
</comment>
<keyword evidence="2" id="KW-1185">Reference proteome</keyword>
<dbReference type="EMBL" id="JAOWKY010000008">
    <property type="protein sequence ID" value="MCV2870665.1"/>
    <property type="molecule type" value="Genomic_DNA"/>
</dbReference>
<organism evidence="1 2">
    <name type="scientific">Albidovulum marisflavi</name>
    <dbReference type="NCBI Taxonomy" id="2984159"/>
    <lineage>
        <taxon>Bacteria</taxon>
        <taxon>Pseudomonadati</taxon>
        <taxon>Pseudomonadota</taxon>
        <taxon>Alphaproteobacteria</taxon>
        <taxon>Rhodobacterales</taxon>
        <taxon>Paracoccaceae</taxon>
        <taxon>Albidovulum</taxon>
    </lineage>
</organism>
<evidence type="ECO:0000313" key="2">
    <source>
        <dbReference type="Proteomes" id="UP001652542"/>
    </source>
</evidence>
<dbReference type="RefSeq" id="WP_263736343.1">
    <property type="nucleotide sequence ID" value="NZ_JAOWKY010000008.1"/>
</dbReference>
<name>A0ABT2ZHR4_9RHOB</name>
<sequence>MADEKHKMAMDAIGFAAQILRPQADQFAALIRAEQSMHSYLHITDPTLYKRAIYSDSLRQQVDLAKAALAFILAVQKVKDEIAEASNAL</sequence>
<reference evidence="1 2" key="1">
    <citation type="submission" date="2022-10" db="EMBL/GenBank/DDBJ databases">
        <title>Defluviimonas sp. nov., isolated from ocean surface water.</title>
        <authorList>
            <person name="He W."/>
            <person name="Wang L."/>
            <person name="Zhang D.-F."/>
        </authorList>
    </citation>
    <scope>NUCLEOTIDE SEQUENCE [LARGE SCALE GENOMIC DNA]</scope>
    <source>
        <strain evidence="1 2">WL0002</strain>
    </source>
</reference>
<evidence type="ECO:0000313" key="1">
    <source>
        <dbReference type="EMBL" id="MCV2870665.1"/>
    </source>
</evidence>
<accession>A0ABT2ZHR4</accession>
<protein>
    <submittedName>
        <fullName evidence="1">Uncharacterized protein</fullName>
    </submittedName>
</protein>